<evidence type="ECO:0000259" key="4">
    <source>
        <dbReference type="PROSITE" id="PS52035"/>
    </source>
</evidence>
<dbReference type="PANTHER" id="PTHR12756:SF11">
    <property type="entry name" value="CYTOSOLIC CARBOXYPEPTIDASE 1"/>
    <property type="match status" value="1"/>
</dbReference>
<comment type="caution">
    <text evidence="5">The sequence shown here is derived from an EMBL/GenBank/DDBJ whole genome shotgun (WGS) entry which is preliminary data.</text>
</comment>
<dbReference type="Gene3D" id="2.60.40.3120">
    <property type="match status" value="1"/>
</dbReference>
<evidence type="ECO:0000313" key="6">
    <source>
        <dbReference type="Proteomes" id="UP001530377"/>
    </source>
</evidence>
<keyword evidence="6" id="KW-1185">Reference proteome</keyword>
<dbReference type="Gene3D" id="3.40.630.10">
    <property type="entry name" value="Zn peptidases"/>
    <property type="match status" value="1"/>
</dbReference>
<dbReference type="InterPro" id="IPR040626">
    <property type="entry name" value="Pepdidase_M14_N"/>
</dbReference>
<feature type="active site" description="Proton donor/acceptor" evidence="3">
    <location>
        <position position="423"/>
    </location>
</feature>
<dbReference type="AlphaFoldDB" id="A0ABD3RWV6"/>
<dbReference type="Proteomes" id="UP001530377">
    <property type="component" value="Unassembled WGS sequence"/>
</dbReference>
<dbReference type="EMBL" id="JALLPB020000135">
    <property type="protein sequence ID" value="KAL3816714.1"/>
    <property type="molecule type" value="Genomic_DNA"/>
</dbReference>
<dbReference type="PROSITE" id="PS52035">
    <property type="entry name" value="PEPTIDASE_M14"/>
    <property type="match status" value="1"/>
</dbReference>
<evidence type="ECO:0000256" key="3">
    <source>
        <dbReference type="PROSITE-ProRule" id="PRU01379"/>
    </source>
</evidence>
<comment type="similarity">
    <text evidence="2 3">Belongs to the peptidase M14 family.</text>
</comment>
<organism evidence="5 6">
    <name type="scientific">Cyclostephanos tholiformis</name>
    <dbReference type="NCBI Taxonomy" id="382380"/>
    <lineage>
        <taxon>Eukaryota</taxon>
        <taxon>Sar</taxon>
        <taxon>Stramenopiles</taxon>
        <taxon>Ochrophyta</taxon>
        <taxon>Bacillariophyta</taxon>
        <taxon>Coscinodiscophyceae</taxon>
        <taxon>Thalassiosirophycidae</taxon>
        <taxon>Stephanodiscales</taxon>
        <taxon>Stephanodiscaceae</taxon>
        <taxon>Cyclostephanos</taxon>
    </lineage>
</organism>
<reference evidence="5 6" key="1">
    <citation type="submission" date="2024-10" db="EMBL/GenBank/DDBJ databases">
        <title>Updated reference genomes for cyclostephanoid diatoms.</title>
        <authorList>
            <person name="Roberts W.R."/>
            <person name="Alverson A.J."/>
        </authorList>
    </citation>
    <scope>NUCLEOTIDE SEQUENCE [LARGE SCALE GENOMIC DNA]</scope>
    <source>
        <strain evidence="5 6">AJA228-03</strain>
    </source>
</reference>
<feature type="domain" description="Peptidase M14" evidence="4">
    <location>
        <begin position="174"/>
        <end position="459"/>
    </location>
</feature>
<gene>
    <name evidence="5" type="ORF">ACHAXA_002200</name>
</gene>
<evidence type="ECO:0000313" key="5">
    <source>
        <dbReference type="EMBL" id="KAL3816714.1"/>
    </source>
</evidence>
<dbReference type="CDD" id="cd06234">
    <property type="entry name" value="M14_PaCCP-like"/>
    <property type="match status" value="1"/>
</dbReference>
<comment type="cofactor">
    <cofactor evidence="1">
        <name>Zn(2+)</name>
        <dbReference type="ChEBI" id="CHEBI:29105"/>
    </cofactor>
</comment>
<dbReference type="SUPFAM" id="SSF53187">
    <property type="entry name" value="Zn-dependent exopeptidases"/>
    <property type="match status" value="1"/>
</dbReference>
<evidence type="ECO:0000256" key="1">
    <source>
        <dbReference type="ARBA" id="ARBA00001947"/>
    </source>
</evidence>
<evidence type="ECO:0000256" key="2">
    <source>
        <dbReference type="ARBA" id="ARBA00005988"/>
    </source>
</evidence>
<name>A0ABD3RWV6_9STRA</name>
<sequence length="506" mass="56858">MVKVSITAAHDGGNIEVISSGETVISGRTAKVTVILHIKPGKFRPGGNEEDDWRGGARRRGDVYTEFEKRSHSQYFSFRAFVSGLQTSSIGRVREVGSDGGIKFITVQYVIANAHSVSFPEAWPGSTVCYTSGSLDPCDDDAWRRNPTTSYVDGKLTWSHVHDTNGSTFFCYWPPYTYGRHLRLISDISTQISTRGSHCGRFNPVVESLGLSLEGREIECISIGNGKLIAWIQHRQHPGETMAEFFAEGFLHRLFGVDKDGELDEATEGVLDRYRFYIVPNMCPDGSVRGHLRTNSVGANLNREWATVSGREDYEAPTMRRSPEVYAVLSKMDETGCDFFLDVHGDEDIPYVFFSGAEKTPTWGDRLENLHGYFISCYQRVNSDVQKEIGYPPPDSMDDALKYMNVATNQISTRFNCLGLTLEMPYKDCETNPDPGRGFSIDRTKKLGANLVEALVDVHPYLRAGGEFWNAFSKEDKYVVPTDNYKEQGFVMLKKRFYSDVRPNDA</sequence>
<dbReference type="InterPro" id="IPR050821">
    <property type="entry name" value="Cytosolic_carboxypeptidase"/>
</dbReference>
<dbReference type="Pfam" id="PF00246">
    <property type="entry name" value="Peptidase_M14"/>
    <property type="match status" value="1"/>
</dbReference>
<dbReference type="PANTHER" id="PTHR12756">
    <property type="entry name" value="CYTOSOLIC CARBOXYPEPTIDASE"/>
    <property type="match status" value="1"/>
</dbReference>
<protein>
    <recommendedName>
        <fullName evidence="4">Peptidase M14 domain-containing protein</fullName>
    </recommendedName>
</protein>
<dbReference type="Pfam" id="PF18027">
    <property type="entry name" value="Pepdidase_M14_N"/>
    <property type="match status" value="1"/>
</dbReference>
<accession>A0ABD3RWV6</accession>
<dbReference type="InterPro" id="IPR000834">
    <property type="entry name" value="Peptidase_M14"/>
</dbReference>
<proteinExistence type="inferred from homology"/>